<evidence type="ECO:0008006" key="3">
    <source>
        <dbReference type="Google" id="ProtNLM"/>
    </source>
</evidence>
<proteinExistence type="predicted"/>
<dbReference type="Proteomes" id="UP000827284">
    <property type="component" value="Unassembled WGS sequence"/>
</dbReference>
<reference evidence="1" key="1">
    <citation type="submission" date="2021-11" db="EMBL/GenBank/DDBJ databases">
        <authorList>
            <person name="Herlambang A."/>
            <person name="Guo Y."/>
            <person name="Takashima Y."/>
            <person name="Nishizawa T."/>
        </authorList>
    </citation>
    <scope>NUCLEOTIDE SEQUENCE</scope>
    <source>
        <strain evidence="1">E1425</strain>
    </source>
</reference>
<dbReference type="EMBL" id="BQFW01000004">
    <property type="protein sequence ID" value="GJJ70334.1"/>
    <property type="molecule type" value="Genomic_DNA"/>
</dbReference>
<keyword evidence="2" id="KW-1185">Reference proteome</keyword>
<dbReference type="SUPFAM" id="SSF52047">
    <property type="entry name" value="RNI-like"/>
    <property type="match status" value="1"/>
</dbReference>
<evidence type="ECO:0000313" key="1">
    <source>
        <dbReference type="EMBL" id="GJJ70334.1"/>
    </source>
</evidence>
<name>A0A9P3H569_9FUNG</name>
<dbReference type="Gene3D" id="3.80.10.10">
    <property type="entry name" value="Ribonuclease Inhibitor"/>
    <property type="match status" value="1"/>
</dbReference>
<dbReference type="InterPro" id="IPR032675">
    <property type="entry name" value="LRR_dom_sf"/>
</dbReference>
<accession>A0A9P3H569</accession>
<dbReference type="AlphaFoldDB" id="A0A9P3H569"/>
<protein>
    <recommendedName>
        <fullName evidence="3">F-box domain-containing protein</fullName>
    </recommendedName>
</protein>
<evidence type="ECO:0000313" key="2">
    <source>
        <dbReference type="Proteomes" id="UP000827284"/>
    </source>
</evidence>
<sequence length="432" mass="49464">MSSCQPHEDAPVFRVIAIPHLCDGIAQHLRPRDALRALQTCRDFYTAFLPYRWRTLESELFAEEYYQTIFPDHPTPEVESALVSYGAGFVRHINFSFEQSRLSELLLENGLHCSRLESIRQHGHLDEELPSNRRMHWWNCEGICGHYNNISFTAWYSTTIPLRTLVLDMAYRNSSTLQSLILEAMSNPTEPMTFLTELTRVIPLLENLKVLKLGCMPWVTAVNMFLRLPPRVEDLALRVCQKVTTEFDKGSDDDIRAVGTSRRAVWALKDDLTNMATKASVTKLSLVWTCDPDLMWIVYEMLGHCPNLRSLRLPYIYESRVDGFFSTVATNWPRKLEELDLSKFAARDCEYADFLNTIFPNHEETREESGAGLRSITLHGEYECGIQFKSALAGHVSTLERISVFGCGQTIRSRDILAWLENLSSIGYVAHV</sequence>
<gene>
    <name evidence="1" type="ORF">EMPS_02683</name>
</gene>
<organism evidence="1 2">
    <name type="scientific">Entomortierella parvispora</name>
    <dbReference type="NCBI Taxonomy" id="205924"/>
    <lineage>
        <taxon>Eukaryota</taxon>
        <taxon>Fungi</taxon>
        <taxon>Fungi incertae sedis</taxon>
        <taxon>Mucoromycota</taxon>
        <taxon>Mortierellomycotina</taxon>
        <taxon>Mortierellomycetes</taxon>
        <taxon>Mortierellales</taxon>
        <taxon>Mortierellaceae</taxon>
        <taxon>Entomortierella</taxon>
    </lineage>
</organism>
<reference evidence="1" key="2">
    <citation type="journal article" date="2022" name="Microbiol. Resour. Announc.">
        <title>Whole-Genome Sequence of Entomortierella parvispora E1425, a Mucoromycotan Fungus Associated with Burkholderiaceae-Related Endosymbiotic Bacteria.</title>
        <authorList>
            <person name="Herlambang A."/>
            <person name="Guo Y."/>
            <person name="Takashima Y."/>
            <person name="Narisawa K."/>
            <person name="Ohta H."/>
            <person name="Nishizawa T."/>
        </authorList>
    </citation>
    <scope>NUCLEOTIDE SEQUENCE</scope>
    <source>
        <strain evidence="1">E1425</strain>
    </source>
</reference>
<comment type="caution">
    <text evidence="1">The sequence shown here is derived from an EMBL/GenBank/DDBJ whole genome shotgun (WGS) entry which is preliminary data.</text>
</comment>